<reference evidence="2 3" key="1">
    <citation type="submission" date="2020-02" db="EMBL/GenBank/DDBJ databases">
        <title>Draft genome sequence of Haematococcus lacustris strain NIES-144.</title>
        <authorList>
            <person name="Morimoto D."/>
            <person name="Nakagawa S."/>
            <person name="Yoshida T."/>
            <person name="Sawayama S."/>
        </authorList>
    </citation>
    <scope>NUCLEOTIDE SEQUENCE [LARGE SCALE GENOMIC DNA]</scope>
    <source>
        <strain evidence="2 3">NIES-144</strain>
    </source>
</reference>
<organism evidence="2 3">
    <name type="scientific">Haematococcus lacustris</name>
    <name type="common">Green alga</name>
    <name type="synonym">Haematococcus pluvialis</name>
    <dbReference type="NCBI Taxonomy" id="44745"/>
    <lineage>
        <taxon>Eukaryota</taxon>
        <taxon>Viridiplantae</taxon>
        <taxon>Chlorophyta</taxon>
        <taxon>core chlorophytes</taxon>
        <taxon>Chlorophyceae</taxon>
        <taxon>CS clade</taxon>
        <taxon>Chlamydomonadales</taxon>
        <taxon>Haematococcaceae</taxon>
        <taxon>Haematococcus</taxon>
    </lineage>
</organism>
<gene>
    <name evidence="2" type="ORF">HaLaN_20612</name>
</gene>
<keyword evidence="3" id="KW-1185">Reference proteome</keyword>
<evidence type="ECO:0000313" key="3">
    <source>
        <dbReference type="Proteomes" id="UP000485058"/>
    </source>
</evidence>
<dbReference type="Proteomes" id="UP000485058">
    <property type="component" value="Unassembled WGS sequence"/>
</dbReference>
<evidence type="ECO:0000313" key="2">
    <source>
        <dbReference type="EMBL" id="GFH23060.1"/>
    </source>
</evidence>
<evidence type="ECO:0000256" key="1">
    <source>
        <dbReference type="SAM" id="MobiDB-lite"/>
    </source>
</evidence>
<comment type="caution">
    <text evidence="2">The sequence shown here is derived from an EMBL/GenBank/DDBJ whole genome shotgun (WGS) entry which is preliminary data.</text>
</comment>
<dbReference type="EMBL" id="BLLF01002184">
    <property type="protein sequence ID" value="GFH23060.1"/>
    <property type="molecule type" value="Genomic_DNA"/>
</dbReference>
<dbReference type="AlphaFoldDB" id="A0A699ZPI6"/>
<feature type="region of interest" description="Disordered" evidence="1">
    <location>
        <begin position="39"/>
        <end position="61"/>
    </location>
</feature>
<name>A0A699ZPI6_HAELA</name>
<proteinExistence type="predicted"/>
<accession>A0A699ZPI6</accession>
<sequence length="61" mass="6427">MSDEDAPPTPVWEGAYDEDGLPHGQVCPVSAAVQSLNTNHDKCEGPCSGNYEVPSASPRGR</sequence>
<feature type="non-terminal residue" evidence="2">
    <location>
        <position position="1"/>
    </location>
</feature>
<protein>
    <submittedName>
        <fullName evidence="2">Uncharacterized protein</fullName>
    </submittedName>
</protein>